<dbReference type="InterPro" id="IPR027056">
    <property type="entry name" value="Gluconate_2DH_su3"/>
</dbReference>
<protein>
    <submittedName>
        <fullName evidence="1">Gluconate 2-dehydrogenase subunit 3 family protein</fullName>
    </submittedName>
</protein>
<dbReference type="PROSITE" id="PS51257">
    <property type="entry name" value="PROKAR_LIPOPROTEIN"/>
    <property type="match status" value="1"/>
</dbReference>
<reference evidence="1 2" key="1">
    <citation type="submission" date="2020-10" db="EMBL/GenBank/DDBJ databases">
        <title>Connecting structure to function with the recovery of over 1000 high-quality activated sludge metagenome-assembled genomes encoding full-length rRNA genes using long-read sequencing.</title>
        <authorList>
            <person name="Singleton C.M."/>
            <person name="Petriglieri F."/>
            <person name="Kristensen J.M."/>
            <person name="Kirkegaard R.H."/>
            <person name="Michaelsen T.Y."/>
            <person name="Andersen M.H."/>
            <person name="Karst S.M."/>
            <person name="Dueholm M.S."/>
            <person name="Nielsen P.H."/>
            <person name="Albertsen M."/>
        </authorList>
    </citation>
    <scope>NUCLEOTIDE SEQUENCE [LARGE SCALE GENOMIC DNA]</scope>
    <source>
        <strain evidence="1">Ribe_18-Q3-R11-54_MAXAC.273</strain>
    </source>
</reference>
<dbReference type="Pfam" id="PF13618">
    <property type="entry name" value="Gluconate_2-dh3"/>
    <property type="match status" value="1"/>
</dbReference>
<evidence type="ECO:0000313" key="1">
    <source>
        <dbReference type="EMBL" id="MBK9985217.1"/>
    </source>
</evidence>
<dbReference type="Proteomes" id="UP000808337">
    <property type="component" value="Unassembled WGS sequence"/>
</dbReference>
<accession>A0A9D7SY20</accession>
<dbReference type="EMBL" id="JADKGY010000033">
    <property type="protein sequence ID" value="MBK9985217.1"/>
    <property type="molecule type" value="Genomic_DNA"/>
</dbReference>
<organism evidence="1 2">
    <name type="scientific">Candidatus Opimibacter skivensis</name>
    <dbReference type="NCBI Taxonomy" id="2982028"/>
    <lineage>
        <taxon>Bacteria</taxon>
        <taxon>Pseudomonadati</taxon>
        <taxon>Bacteroidota</taxon>
        <taxon>Saprospiria</taxon>
        <taxon>Saprospirales</taxon>
        <taxon>Saprospiraceae</taxon>
        <taxon>Candidatus Opimibacter</taxon>
    </lineage>
</organism>
<dbReference type="AlphaFoldDB" id="A0A9D7SY20"/>
<sequence length="235" mass="26182">MKRRETIKSMLVGGIAGPLFIAGCQPEHADVKIKGKESTPGPYGRTDKEKEHDAKVYASKFLTEHELATIAVLCDLILPATATAGSATDAGVPEFMDFIVKDITSHQLPIRGGLMWLDHRSGRLFDTNFISCNMQQQKQILDEIAYPDDVAPELAQGAEFFSRMRNLVLTGYYTTRMGIDDLGYQGNVANVWDGVPEDVLAKHGMSYEKEWLAKCVDQSKRDVLAQWDEEGRLVE</sequence>
<comment type="caution">
    <text evidence="1">The sequence shown here is derived from an EMBL/GenBank/DDBJ whole genome shotgun (WGS) entry which is preliminary data.</text>
</comment>
<gene>
    <name evidence="1" type="ORF">IPP15_23180</name>
</gene>
<proteinExistence type="predicted"/>
<evidence type="ECO:0000313" key="2">
    <source>
        <dbReference type="Proteomes" id="UP000808337"/>
    </source>
</evidence>
<name>A0A9D7SY20_9BACT</name>